<dbReference type="PANTHER" id="PTHR43142">
    <property type="entry name" value="CARBOXYLIC ESTER HYDROLASE"/>
    <property type="match status" value="1"/>
</dbReference>
<dbReference type="RefSeq" id="XP_016267080.1">
    <property type="nucleotide sequence ID" value="XM_016403183.1"/>
</dbReference>
<dbReference type="STRING" id="215243.A0A0D2EFY8"/>
<evidence type="ECO:0000313" key="3">
    <source>
        <dbReference type="Proteomes" id="UP000053342"/>
    </source>
</evidence>
<dbReference type="AlphaFoldDB" id="A0A0D2EFY8"/>
<organism evidence="2 3">
    <name type="scientific">Exophiala oligosperma</name>
    <dbReference type="NCBI Taxonomy" id="215243"/>
    <lineage>
        <taxon>Eukaryota</taxon>
        <taxon>Fungi</taxon>
        <taxon>Dikarya</taxon>
        <taxon>Ascomycota</taxon>
        <taxon>Pezizomycotina</taxon>
        <taxon>Eurotiomycetes</taxon>
        <taxon>Chaetothyriomycetidae</taxon>
        <taxon>Chaetothyriales</taxon>
        <taxon>Herpotrichiellaceae</taxon>
        <taxon>Exophiala</taxon>
    </lineage>
</organism>
<dbReference type="InterPro" id="IPR029058">
    <property type="entry name" value="AB_hydrolase_fold"/>
</dbReference>
<dbReference type="Proteomes" id="UP000053342">
    <property type="component" value="Unassembled WGS sequence"/>
</dbReference>
<proteinExistence type="predicted"/>
<evidence type="ECO:0000313" key="2">
    <source>
        <dbReference type="EMBL" id="KIW46864.1"/>
    </source>
</evidence>
<dbReference type="InterPro" id="IPR002018">
    <property type="entry name" value="CarbesteraseB"/>
</dbReference>
<keyword evidence="3" id="KW-1185">Reference proteome</keyword>
<dbReference type="GeneID" id="27354562"/>
<dbReference type="EMBL" id="KN847333">
    <property type="protein sequence ID" value="KIW46864.1"/>
    <property type="molecule type" value="Genomic_DNA"/>
</dbReference>
<dbReference type="OrthoDB" id="3200163at2759"/>
<dbReference type="ESTHER" id="9euro-a0a0d2efy8">
    <property type="family name" value="Fungal_carboxylesterase_lipase"/>
</dbReference>
<name>A0A0D2EFY8_9EURO</name>
<accession>A0A0D2EFY8</accession>
<sequence length="628" mass="70240">MTSAKLAVASKRLPYNGPTYTHTHSQLGSLTGRSVTSNHFGGSSTPSETVQFRSIPYATVPKRFAACEMLTDIPPDFDGRPHRDFTQFGAACPQVAAMSATWFESYGGPLPDDHGIDFDEFTCLTTTISVPQQHLVGLEERKYPKPLPVMLYVHGGGAQEGVGSVDGLHSNSPLAAYASSISMPVITVNIGYRLGWFGSMVCQDMLEEYKSDPDPSPHGPFNHFIQDQRAAFWWIHQFIGGFGGDASNITAFGESAGGIFLVYHITGSTEKLFNRAIIQSGNVLGHLPFEQKELEYQGLLKTFNITGSTAQGRLEQIRQIPADDLIKYPGAHIFPLVDGIPGVDVPKPLFARGPVTYTRQTALIQSCEWLEELVVGDDFWEGYVLTDRIRSATAPAFVTVMLSTFPQAEAVKLLEAYDMPSTVESAVSIDQNLFLRNLTHLLGDIMFSGLIQRLTTTLGRDHERRKVYRYSFGLSNPFFGSDHSFVTGHHFVEILFVFLTLMDRYPKHRDHWLAKQACETAKRWITFAHGREPWDAYRLEDGQDEMQARIAICDDFKGWHVKTLEEDEEESTMYPAGPRRYAAWKAYNEALDALREPGMSEEEGEKKVESARFKVMMYLLSPTRKVGD</sequence>
<dbReference type="HOGENOM" id="CLU_006586_14_1_1"/>
<evidence type="ECO:0000259" key="1">
    <source>
        <dbReference type="Pfam" id="PF00135"/>
    </source>
</evidence>
<protein>
    <recommendedName>
        <fullName evidence="1">Carboxylesterase type B domain-containing protein</fullName>
    </recommendedName>
</protein>
<reference evidence="2 3" key="1">
    <citation type="submission" date="2015-01" db="EMBL/GenBank/DDBJ databases">
        <title>The Genome Sequence of Exophiala oligosperma CBS72588.</title>
        <authorList>
            <consortium name="The Broad Institute Genomics Platform"/>
            <person name="Cuomo C."/>
            <person name="de Hoog S."/>
            <person name="Gorbushina A."/>
            <person name="Stielow B."/>
            <person name="Teixiera M."/>
            <person name="Abouelleil A."/>
            <person name="Chapman S.B."/>
            <person name="Priest M."/>
            <person name="Young S.K."/>
            <person name="Wortman J."/>
            <person name="Nusbaum C."/>
            <person name="Birren B."/>
        </authorList>
    </citation>
    <scope>NUCLEOTIDE SEQUENCE [LARGE SCALE GENOMIC DNA]</scope>
    <source>
        <strain evidence="2 3">CBS 72588</strain>
    </source>
</reference>
<gene>
    <name evidence="2" type="ORF">PV06_02488</name>
</gene>
<dbReference type="PANTHER" id="PTHR43142:SF5">
    <property type="entry name" value="CARBOXYLIC ESTER HYDROLASE"/>
    <property type="match status" value="1"/>
</dbReference>
<dbReference type="Pfam" id="PF00135">
    <property type="entry name" value="COesterase"/>
    <property type="match status" value="1"/>
</dbReference>
<dbReference type="VEuPathDB" id="FungiDB:PV06_02488"/>
<dbReference type="Gene3D" id="3.40.50.1820">
    <property type="entry name" value="alpha/beta hydrolase"/>
    <property type="match status" value="1"/>
</dbReference>
<feature type="domain" description="Carboxylesterase type B" evidence="1">
    <location>
        <begin position="26"/>
        <end position="533"/>
    </location>
</feature>
<dbReference type="SUPFAM" id="SSF53474">
    <property type="entry name" value="alpha/beta-Hydrolases"/>
    <property type="match status" value="1"/>
</dbReference>